<sequence>MLKFASVNQEQDFVAESVQKDQGLSSHDENGQNTGADEDVILNTKEEIVIDRITAASIKVPMEVSNQKIKAVIDTGAEVTVLNEEIFFRLPKTNRSKLKPALKNLVVAEAGKQMGTKGVAAVTLTLGDSQFVWDVYVAPIGDDLLLGCDVLDEMDITVNSRKGIQLNGKWIECEVKRKSDLIARVVLDSNFTIPPSSEVILYGCGQNQELLDTRYSMIQPVIEDSRKFMVAQTLVDPFMKNIPVRLINLDSEPIRLKKNYLLGELHPVDYIENMFELENDRVDTLTSKQSKMCKTHELFKENFTLSETIEKANIPEKWESEIKICKINELNGKQKKKAENQLLPEHLKDLYERSSKDIESESIKEKLAEVLQKNICTHSTNSSEDTCKACEQINEQWKSFKTEVDDVKELNYKVTKWINAKSKLNHLQLIVPQILKKDILVMSHNTPYSGHMGVKKTIEKMKTVFTWYKMSQDITEHIQNCTICNKIKGTGKKPKAPLMDYRVGYPLDRIGIDIIGPLTLTKKKNKFILALTEGKWKNHANAMAGKPLREDSTVTVHTFHKSTNPYNVKIGSDIYIKPLMTEKEEEFIPDYDEEITISEEEVGIMEVEVDGRDEQIEGLKNKIKEMEEKHRGREQKYGRNPQKANKRIGG</sequence>
<evidence type="ECO:0000259" key="3">
    <source>
        <dbReference type="PROSITE" id="PS50175"/>
    </source>
</evidence>
<proteinExistence type="predicted"/>
<organism evidence="4 5">
    <name type="scientific">Mytilus edulis</name>
    <name type="common">Blue mussel</name>
    <dbReference type="NCBI Taxonomy" id="6550"/>
    <lineage>
        <taxon>Eukaryota</taxon>
        <taxon>Metazoa</taxon>
        <taxon>Spiralia</taxon>
        <taxon>Lophotrochozoa</taxon>
        <taxon>Mollusca</taxon>
        <taxon>Bivalvia</taxon>
        <taxon>Autobranchia</taxon>
        <taxon>Pteriomorphia</taxon>
        <taxon>Mytilida</taxon>
        <taxon>Mytiloidea</taxon>
        <taxon>Mytilidae</taxon>
        <taxon>Mytilinae</taxon>
        <taxon>Mytilus</taxon>
    </lineage>
</organism>
<accession>A0A8S3T7X1</accession>
<dbReference type="Gene3D" id="1.10.340.70">
    <property type="match status" value="1"/>
</dbReference>
<evidence type="ECO:0000256" key="2">
    <source>
        <dbReference type="SAM" id="MobiDB-lite"/>
    </source>
</evidence>
<dbReference type="PROSITE" id="PS00141">
    <property type="entry name" value="ASP_PROTEASE"/>
    <property type="match status" value="1"/>
</dbReference>
<reference evidence="4" key="1">
    <citation type="submission" date="2021-03" db="EMBL/GenBank/DDBJ databases">
        <authorList>
            <person name="Bekaert M."/>
        </authorList>
    </citation>
    <scope>NUCLEOTIDE SEQUENCE</scope>
</reference>
<dbReference type="InterPro" id="IPR001995">
    <property type="entry name" value="Peptidase_A2_cat"/>
</dbReference>
<gene>
    <name evidence="4" type="ORF">MEDL_39913</name>
</gene>
<dbReference type="PANTHER" id="PTHR47266">
    <property type="entry name" value="ENDONUCLEASE-RELATED"/>
    <property type="match status" value="1"/>
</dbReference>
<feature type="domain" description="Peptidase A2" evidence="3">
    <location>
        <begin position="69"/>
        <end position="84"/>
    </location>
</feature>
<dbReference type="Proteomes" id="UP000683360">
    <property type="component" value="Unassembled WGS sequence"/>
</dbReference>
<dbReference type="OrthoDB" id="6185952at2759"/>
<evidence type="ECO:0000313" key="4">
    <source>
        <dbReference type="EMBL" id="CAG2226840.1"/>
    </source>
</evidence>
<dbReference type="Gene3D" id="2.40.70.10">
    <property type="entry name" value="Acid Proteases"/>
    <property type="match status" value="1"/>
</dbReference>
<feature type="compositionally biased region" description="Polar residues" evidence="2">
    <location>
        <begin position="20"/>
        <end position="35"/>
    </location>
</feature>
<dbReference type="PROSITE" id="PS50175">
    <property type="entry name" value="ASP_PROT_RETROV"/>
    <property type="match status" value="1"/>
</dbReference>
<feature type="region of interest" description="Disordered" evidence="2">
    <location>
        <begin position="625"/>
        <end position="650"/>
    </location>
</feature>
<name>A0A8S3T7X1_MYTED</name>
<evidence type="ECO:0000256" key="1">
    <source>
        <dbReference type="ARBA" id="ARBA00022801"/>
    </source>
</evidence>
<dbReference type="FunFam" id="1.10.340.70:FF:000001">
    <property type="entry name" value="Retrovirus-related Pol polyprotein from transposon gypsy-like Protein"/>
    <property type="match status" value="1"/>
</dbReference>
<dbReference type="GO" id="GO:0006508">
    <property type="term" value="P:proteolysis"/>
    <property type="evidence" value="ECO:0007669"/>
    <property type="project" value="InterPro"/>
</dbReference>
<keyword evidence="1" id="KW-0378">Hydrolase</keyword>
<dbReference type="InterPro" id="IPR052160">
    <property type="entry name" value="Gypsy_RT_Integrase-like"/>
</dbReference>
<keyword evidence="5" id="KW-1185">Reference proteome</keyword>
<dbReference type="CDD" id="cd00303">
    <property type="entry name" value="retropepsin_like"/>
    <property type="match status" value="1"/>
</dbReference>
<comment type="caution">
    <text evidence="4">The sequence shown here is derived from an EMBL/GenBank/DDBJ whole genome shotgun (WGS) entry which is preliminary data.</text>
</comment>
<feature type="compositionally biased region" description="Basic and acidic residues" evidence="2">
    <location>
        <begin position="625"/>
        <end position="637"/>
    </location>
</feature>
<dbReference type="Pfam" id="PF17921">
    <property type="entry name" value="Integrase_H2C2"/>
    <property type="match status" value="1"/>
</dbReference>
<dbReference type="AlphaFoldDB" id="A0A8S3T7X1"/>
<feature type="region of interest" description="Disordered" evidence="2">
    <location>
        <begin position="17"/>
        <end position="37"/>
    </location>
</feature>
<protein>
    <recommendedName>
        <fullName evidence="3">Peptidase A2 domain-containing protein</fullName>
    </recommendedName>
</protein>
<dbReference type="Pfam" id="PF13975">
    <property type="entry name" value="gag-asp_proteas"/>
    <property type="match status" value="1"/>
</dbReference>
<dbReference type="SUPFAM" id="SSF50630">
    <property type="entry name" value="Acid proteases"/>
    <property type="match status" value="1"/>
</dbReference>
<dbReference type="InterPro" id="IPR021109">
    <property type="entry name" value="Peptidase_aspartic_dom_sf"/>
</dbReference>
<dbReference type="GO" id="GO:0004190">
    <property type="term" value="F:aspartic-type endopeptidase activity"/>
    <property type="evidence" value="ECO:0007669"/>
    <property type="project" value="InterPro"/>
</dbReference>
<evidence type="ECO:0000313" key="5">
    <source>
        <dbReference type="Proteomes" id="UP000683360"/>
    </source>
</evidence>
<dbReference type="InterPro" id="IPR041588">
    <property type="entry name" value="Integrase_H2C2"/>
</dbReference>
<dbReference type="InterPro" id="IPR001969">
    <property type="entry name" value="Aspartic_peptidase_AS"/>
</dbReference>
<dbReference type="EMBL" id="CAJPWZ010001945">
    <property type="protein sequence ID" value="CAG2226840.1"/>
    <property type="molecule type" value="Genomic_DNA"/>
</dbReference>